<proteinExistence type="predicted"/>
<reference evidence="2" key="1">
    <citation type="submission" date="2021-02" db="EMBL/GenBank/DDBJ databases">
        <authorList>
            <person name="Nowell W R."/>
        </authorList>
    </citation>
    <scope>NUCLEOTIDE SEQUENCE</scope>
</reference>
<dbReference type="EMBL" id="CAJNOH010000709">
    <property type="protein sequence ID" value="CAF1108804.1"/>
    <property type="molecule type" value="Genomic_DNA"/>
</dbReference>
<name>A0A815F7U2_9BILA</name>
<gene>
    <name evidence="2" type="ORF">JXQ802_LOCUS30482</name>
    <name evidence="1" type="ORF">PYM288_LOCUS20076</name>
</gene>
<evidence type="ECO:0000313" key="1">
    <source>
        <dbReference type="EMBL" id="CAF1108804.1"/>
    </source>
</evidence>
<dbReference type="EMBL" id="CAJNOL010001240">
    <property type="protein sequence ID" value="CAF1319833.1"/>
    <property type="molecule type" value="Genomic_DNA"/>
</dbReference>
<comment type="caution">
    <text evidence="2">The sequence shown here is derived from an EMBL/GenBank/DDBJ whole genome shotgun (WGS) entry which is preliminary data.</text>
</comment>
<evidence type="ECO:0000313" key="2">
    <source>
        <dbReference type="EMBL" id="CAF1319833.1"/>
    </source>
</evidence>
<sequence length="237" mass="28330">MAFFDYQSNLLGPIVLPRVHFLRFVITEPLPLVLLHFVQQIAPRIHHLVFNEHYLRQEMGCASSRSIPNFDARIRTKDGKKFRISYYDLIHHILLLRRVIAQPELTQEGSTLDYFINDYCNRMARQAMNNEHQQLKLPLEIVWIWHVHRLHPLIYYNDCTKQLLGRKLVDKKVRQVLQNRENKHDAKNSFSSINNHSAFVLSIDLKKAVICQRDFLEKFQKHYLYSFDLKNMDRSNF</sequence>
<organism evidence="2 3">
    <name type="scientific">Rotaria sordida</name>
    <dbReference type="NCBI Taxonomy" id="392033"/>
    <lineage>
        <taxon>Eukaryota</taxon>
        <taxon>Metazoa</taxon>
        <taxon>Spiralia</taxon>
        <taxon>Gnathifera</taxon>
        <taxon>Rotifera</taxon>
        <taxon>Eurotatoria</taxon>
        <taxon>Bdelloidea</taxon>
        <taxon>Philodinida</taxon>
        <taxon>Philodinidae</taxon>
        <taxon>Rotaria</taxon>
    </lineage>
</organism>
<dbReference type="AlphaFoldDB" id="A0A815F7U2"/>
<protein>
    <submittedName>
        <fullName evidence="2">Uncharacterized protein</fullName>
    </submittedName>
</protein>
<evidence type="ECO:0000313" key="3">
    <source>
        <dbReference type="Proteomes" id="UP000663870"/>
    </source>
</evidence>
<accession>A0A815F7U2</accession>
<dbReference type="Proteomes" id="UP000663854">
    <property type="component" value="Unassembled WGS sequence"/>
</dbReference>
<dbReference type="Proteomes" id="UP000663870">
    <property type="component" value="Unassembled WGS sequence"/>
</dbReference>
<keyword evidence="3" id="KW-1185">Reference proteome</keyword>